<comment type="caution">
    <text evidence="3">The sequence shown here is derived from an EMBL/GenBank/DDBJ whole genome shotgun (WGS) entry which is preliminary data.</text>
</comment>
<evidence type="ECO:0000313" key="4">
    <source>
        <dbReference type="Proteomes" id="UP000198287"/>
    </source>
</evidence>
<proteinExistence type="predicted"/>
<keyword evidence="4" id="KW-1185">Reference proteome</keyword>
<name>A0A226D7V7_FOLCA</name>
<accession>A0A226D7V7</accession>
<keyword evidence="1" id="KW-0472">Membrane</keyword>
<feature type="transmembrane region" description="Helical" evidence="1">
    <location>
        <begin position="423"/>
        <end position="441"/>
    </location>
</feature>
<protein>
    <submittedName>
        <fullName evidence="3">Uncharacterized protein</fullName>
    </submittedName>
</protein>
<evidence type="ECO:0000256" key="2">
    <source>
        <dbReference type="SAM" id="SignalP"/>
    </source>
</evidence>
<keyword evidence="1" id="KW-1133">Transmembrane helix</keyword>
<organism evidence="3 4">
    <name type="scientific">Folsomia candida</name>
    <name type="common">Springtail</name>
    <dbReference type="NCBI Taxonomy" id="158441"/>
    <lineage>
        <taxon>Eukaryota</taxon>
        <taxon>Metazoa</taxon>
        <taxon>Ecdysozoa</taxon>
        <taxon>Arthropoda</taxon>
        <taxon>Hexapoda</taxon>
        <taxon>Collembola</taxon>
        <taxon>Entomobryomorpha</taxon>
        <taxon>Isotomoidea</taxon>
        <taxon>Isotomidae</taxon>
        <taxon>Proisotominae</taxon>
        <taxon>Folsomia</taxon>
    </lineage>
</organism>
<dbReference type="EMBL" id="LNIX01000029">
    <property type="protein sequence ID" value="OXA41632.1"/>
    <property type="molecule type" value="Genomic_DNA"/>
</dbReference>
<feature type="signal peptide" evidence="2">
    <location>
        <begin position="1"/>
        <end position="17"/>
    </location>
</feature>
<reference evidence="3 4" key="1">
    <citation type="submission" date="2015-12" db="EMBL/GenBank/DDBJ databases">
        <title>The genome of Folsomia candida.</title>
        <authorList>
            <person name="Faddeeva A."/>
            <person name="Derks M.F."/>
            <person name="Anvar Y."/>
            <person name="Smit S."/>
            <person name="Van Straalen N."/>
            <person name="Roelofs D."/>
        </authorList>
    </citation>
    <scope>NUCLEOTIDE SEQUENCE [LARGE SCALE GENOMIC DNA]</scope>
    <source>
        <strain evidence="3 4">VU population</strain>
        <tissue evidence="3">Whole body</tissue>
    </source>
</reference>
<gene>
    <name evidence="3" type="ORF">Fcan01_23888</name>
</gene>
<feature type="transmembrane region" description="Helical" evidence="1">
    <location>
        <begin position="360"/>
        <end position="381"/>
    </location>
</feature>
<dbReference type="Proteomes" id="UP000198287">
    <property type="component" value="Unassembled WGS sequence"/>
</dbReference>
<keyword evidence="2" id="KW-0732">Signal</keyword>
<dbReference type="AlphaFoldDB" id="A0A226D7V7"/>
<feature type="transmembrane region" description="Helical" evidence="1">
    <location>
        <begin position="712"/>
        <end position="731"/>
    </location>
</feature>
<sequence>MSTFTIMFAIYTGFISATFYEDGTASLVSVPTDYGSFQRPDLHRIISQIPCTTHVMHHNLDFHSFEVKNPTVLSLISTLQLDRLVPMEYKSLQQRSILHFYLRYYSRHRKFCYFYIFYSNPPWDSVSLGLLMRLYILEGHDSVRQDQGDQKTSDTNQVDYIYAIFVTTGKQTYFQDVTTRLPGSQYVAYLKPNIFLLSIVPNFGLLFLSDTREGNVLCVSTRQMSYPVRKELICEFIPYQELLHYFSQRHLEHNRFRLPPDFPGFQRGTFGSSIFSQISNPDIFLLVKILAPSCNVSIILLANAEESNLPVIYSGETSALWDIYHWTSTIVIVGEKNLHFITCHSRKQLSFDLYIKPFDFLSWICLAGFVLIVVGALRGFFALLSVKSETRYTGLTSLAFWTVGTLLEQVDTISGKPAEYSGFRLFLAIWLLLASVITNGYKSFVMMSLNVPEVLLYPHSFEDISCKMPDFTDAEVPPIFQSVLILLSVLPYHENGTEIRKLLITSSSCYSVLSAPIQIPQLDYLSSLSYSFFQDMQSLIQSASYNGFASRSDKTIKEIIDPRHRAFPVKFLPLLDLKSPNITISEIWPAIQEELHLCKKSVYVGSKQDTEAFKNNLERTNPSAPRFQVSRGKFHVSSVGWRFEASFHNRVVKNFKSLFESGIYNLLQNYANYNHISKDLGRTGVHEVVGGAANHKVKGTLSLDGKFQTICLIWVGGILLSIIVHAFQLLCRKY</sequence>
<feature type="chain" id="PRO_5012172066" evidence="2">
    <location>
        <begin position="18"/>
        <end position="734"/>
    </location>
</feature>
<evidence type="ECO:0000256" key="1">
    <source>
        <dbReference type="SAM" id="Phobius"/>
    </source>
</evidence>
<evidence type="ECO:0000313" key="3">
    <source>
        <dbReference type="EMBL" id="OXA41632.1"/>
    </source>
</evidence>
<dbReference type="Gene3D" id="1.10.287.70">
    <property type="match status" value="1"/>
</dbReference>
<keyword evidence="1" id="KW-0812">Transmembrane</keyword>